<dbReference type="InterPro" id="IPR027396">
    <property type="entry name" value="DsrEFH-like"/>
</dbReference>
<reference evidence="2 3" key="1">
    <citation type="submission" date="2024-06" db="EMBL/GenBank/DDBJ databases">
        <title>Genomic Encyclopedia of Type Strains, Phase IV (KMG-IV): sequencing the most valuable type-strain genomes for metagenomic binning, comparative biology and taxonomic classification.</title>
        <authorList>
            <person name="Goeker M."/>
        </authorList>
    </citation>
    <scope>NUCLEOTIDE SEQUENCE [LARGE SCALE GENOMIC DNA]</scope>
    <source>
        <strain evidence="2 3">DSM 17809</strain>
    </source>
</reference>
<keyword evidence="3" id="KW-1185">Reference proteome</keyword>
<protein>
    <submittedName>
        <fullName evidence="2">Intracellular sulfur oxidation DsrE/DsrF family protein</fullName>
    </submittedName>
</protein>
<dbReference type="RefSeq" id="WP_354298058.1">
    <property type="nucleotide sequence ID" value="NZ_JBEPLU010000002.1"/>
</dbReference>
<dbReference type="SUPFAM" id="SSF75169">
    <property type="entry name" value="DsrEFH-like"/>
    <property type="match status" value="1"/>
</dbReference>
<feature type="chain" id="PRO_5047065072" evidence="1">
    <location>
        <begin position="21"/>
        <end position="179"/>
    </location>
</feature>
<sequence>MRVTLGAIALSLIVANAAFAESVRQPPAAVPGFGQVTLTPEMANPDPKLDYRVVFDVTRGGDDAAAPNPGLERVARFANYLSAARVPLEARNLVAVVHGAATKAILTDAAYQAKYGRPNPTTPLLAALRAAGVDVHVCSVVLSRAGITPDMVSSSVTIDAAAMVTEATLQLKGWALVPG</sequence>
<evidence type="ECO:0000313" key="2">
    <source>
        <dbReference type="EMBL" id="MET3528063.1"/>
    </source>
</evidence>
<dbReference type="Pfam" id="PF02635">
    <property type="entry name" value="DsrE"/>
    <property type="match status" value="1"/>
</dbReference>
<name>A0ABV2ELX1_9CAUL</name>
<dbReference type="EMBL" id="JBEPLU010000002">
    <property type="protein sequence ID" value="MET3528063.1"/>
    <property type="molecule type" value="Genomic_DNA"/>
</dbReference>
<accession>A0ABV2ELX1</accession>
<dbReference type="InterPro" id="IPR003787">
    <property type="entry name" value="Sulphur_relay_DsrE/F-like"/>
</dbReference>
<feature type="signal peptide" evidence="1">
    <location>
        <begin position="1"/>
        <end position="20"/>
    </location>
</feature>
<dbReference type="PANTHER" id="PTHR37691:SF1">
    <property type="entry name" value="BLR3518 PROTEIN"/>
    <property type="match status" value="1"/>
</dbReference>
<evidence type="ECO:0000313" key="3">
    <source>
        <dbReference type="Proteomes" id="UP001549110"/>
    </source>
</evidence>
<proteinExistence type="predicted"/>
<gene>
    <name evidence="2" type="ORF">ABID41_003181</name>
</gene>
<dbReference type="Gene3D" id="3.40.1260.10">
    <property type="entry name" value="DsrEFH-like"/>
    <property type="match status" value="1"/>
</dbReference>
<dbReference type="PANTHER" id="PTHR37691">
    <property type="entry name" value="BLR3518 PROTEIN"/>
    <property type="match status" value="1"/>
</dbReference>
<evidence type="ECO:0000256" key="1">
    <source>
        <dbReference type="SAM" id="SignalP"/>
    </source>
</evidence>
<comment type="caution">
    <text evidence="2">The sequence shown here is derived from an EMBL/GenBank/DDBJ whole genome shotgun (WGS) entry which is preliminary data.</text>
</comment>
<organism evidence="2 3">
    <name type="scientific">Phenylobacterium koreense</name>
    <dbReference type="NCBI Taxonomy" id="266125"/>
    <lineage>
        <taxon>Bacteria</taxon>
        <taxon>Pseudomonadati</taxon>
        <taxon>Pseudomonadota</taxon>
        <taxon>Alphaproteobacteria</taxon>
        <taxon>Caulobacterales</taxon>
        <taxon>Caulobacteraceae</taxon>
        <taxon>Phenylobacterium</taxon>
    </lineage>
</organism>
<dbReference type="Proteomes" id="UP001549110">
    <property type="component" value="Unassembled WGS sequence"/>
</dbReference>
<keyword evidence="1" id="KW-0732">Signal</keyword>